<evidence type="ECO:0000256" key="7">
    <source>
        <dbReference type="ARBA" id="ARBA00022468"/>
    </source>
</evidence>
<dbReference type="GO" id="GO:0005096">
    <property type="term" value="F:GTPase activator activity"/>
    <property type="evidence" value="ECO:0007669"/>
    <property type="project" value="UniProtKB-KW"/>
</dbReference>
<dbReference type="Pfam" id="PF00620">
    <property type="entry name" value="RhoGAP"/>
    <property type="match status" value="1"/>
</dbReference>
<evidence type="ECO:0000259" key="25">
    <source>
        <dbReference type="PROSITE" id="PS50002"/>
    </source>
</evidence>
<dbReference type="InterPro" id="IPR035648">
    <property type="entry name" value="srGAP1/2/3_SH3"/>
</dbReference>
<keyword evidence="11" id="KW-0770">Synapse</keyword>
<feature type="domain" description="SH3" evidence="25">
    <location>
        <begin position="722"/>
        <end position="781"/>
    </location>
</feature>
<organism evidence="28 29">
    <name type="scientific">Amazona collaria</name>
    <name type="common">yellow-billed parrot</name>
    <dbReference type="NCBI Taxonomy" id="241587"/>
    <lineage>
        <taxon>Eukaryota</taxon>
        <taxon>Metazoa</taxon>
        <taxon>Chordata</taxon>
        <taxon>Craniata</taxon>
        <taxon>Vertebrata</taxon>
        <taxon>Euteleostomi</taxon>
        <taxon>Archelosauria</taxon>
        <taxon>Archosauria</taxon>
        <taxon>Dinosauria</taxon>
        <taxon>Saurischia</taxon>
        <taxon>Theropoda</taxon>
        <taxon>Coelurosauria</taxon>
        <taxon>Aves</taxon>
        <taxon>Neognathae</taxon>
        <taxon>Neoaves</taxon>
        <taxon>Telluraves</taxon>
        <taxon>Australaves</taxon>
        <taxon>Psittaciformes</taxon>
        <taxon>Psittacidae</taxon>
        <taxon>Amazona</taxon>
    </lineage>
</organism>
<dbReference type="SUPFAM" id="SSF50044">
    <property type="entry name" value="SH3-domain"/>
    <property type="match status" value="1"/>
</dbReference>
<feature type="compositionally biased region" description="Basic and acidic residues" evidence="24">
    <location>
        <begin position="695"/>
        <end position="704"/>
    </location>
</feature>
<keyword evidence="9" id="KW-0963">Cytoplasm</keyword>
<evidence type="ECO:0000313" key="29">
    <source>
        <dbReference type="Proteomes" id="UP000694522"/>
    </source>
</evidence>
<evidence type="ECO:0000256" key="10">
    <source>
        <dbReference type="ARBA" id="ARBA00022902"/>
    </source>
</evidence>
<evidence type="ECO:0000256" key="5">
    <source>
        <dbReference type="ARBA" id="ARBA00004552"/>
    </source>
</evidence>
<dbReference type="GO" id="GO:0045335">
    <property type="term" value="C:phagocytic vesicle"/>
    <property type="evidence" value="ECO:0007669"/>
    <property type="project" value="UniProtKB-SubCell"/>
</dbReference>
<evidence type="ECO:0000256" key="18">
    <source>
        <dbReference type="ARBA" id="ARBA00034100"/>
    </source>
</evidence>
<feature type="region of interest" description="Disordered" evidence="24">
    <location>
        <begin position="181"/>
        <end position="234"/>
    </location>
</feature>
<evidence type="ECO:0000256" key="3">
    <source>
        <dbReference type="ARBA" id="ARBA00004510"/>
    </source>
</evidence>
<dbReference type="Gene3D" id="1.20.1270.60">
    <property type="entry name" value="Arfaptin homology (AH) domain/BAR domain"/>
    <property type="match status" value="1"/>
</dbReference>
<keyword evidence="29" id="KW-1185">Reference proteome</keyword>
<evidence type="ECO:0000256" key="17">
    <source>
        <dbReference type="ARBA" id="ARBA00023329"/>
    </source>
</evidence>
<reference evidence="28" key="1">
    <citation type="submission" date="2025-08" db="UniProtKB">
        <authorList>
            <consortium name="Ensembl"/>
        </authorList>
    </citation>
    <scope>IDENTIFICATION</scope>
</reference>
<dbReference type="InterPro" id="IPR027267">
    <property type="entry name" value="AH/BAR_dom_sf"/>
</dbReference>
<dbReference type="InterPro" id="IPR001452">
    <property type="entry name" value="SH3_domain"/>
</dbReference>
<evidence type="ECO:0000256" key="1">
    <source>
        <dbReference type="ARBA" id="ARBA00004123"/>
    </source>
</evidence>
<dbReference type="GO" id="GO:0005829">
    <property type="term" value="C:cytosol"/>
    <property type="evidence" value="ECO:0007669"/>
    <property type="project" value="UniProtKB-SubCell"/>
</dbReference>
<keyword evidence="16" id="KW-0966">Cell projection</keyword>
<dbReference type="PANTHER" id="PTHR14166">
    <property type="entry name" value="SLIT-ROBO RHO GTPASE ACTIVATING PROTEIN"/>
    <property type="match status" value="1"/>
</dbReference>
<evidence type="ECO:0000256" key="20">
    <source>
        <dbReference type="ARBA" id="ARBA00073507"/>
    </source>
</evidence>
<dbReference type="Gene3D" id="2.30.30.40">
    <property type="entry name" value="SH3 Domains"/>
    <property type="match status" value="1"/>
</dbReference>
<evidence type="ECO:0000256" key="15">
    <source>
        <dbReference type="ARBA" id="ARBA00023257"/>
    </source>
</evidence>
<evidence type="ECO:0000256" key="6">
    <source>
        <dbReference type="ARBA" id="ARBA00022443"/>
    </source>
</evidence>
<evidence type="ECO:0000256" key="19">
    <source>
        <dbReference type="ARBA" id="ARBA00034105"/>
    </source>
</evidence>
<evidence type="ECO:0000256" key="16">
    <source>
        <dbReference type="ARBA" id="ARBA00023273"/>
    </source>
</evidence>
<dbReference type="AlphaFoldDB" id="A0A8B9FHM9"/>
<keyword evidence="13" id="KW-0472">Membrane</keyword>
<sequence>MTSPAKFKKDKEIIAEYDTQVKEIRAQLVEQLKCLDQQCELRVQLLQDLQDFFRKKAEIEMDYSRNLEKLAERFLAKTRSTKDQQFKKDQNVLSPVNCWNLLLNQVKRESRDHTTLSDIYLNNIIPRFVQVSEDSGRLFKKSKEVGLQLQEDLMKVLNELYTVMKTYHMYNADSISAQSKLKEAEKQEEKQIGKSVKQEDKQTPRSPDSTSNVKFEEKHVRRSSVKKIEKMKEKRQAKYTENRLKAIKARNEYLLALEATNASVFKYYIHDLSDLIDQCCDLGYHASLNRALRTFLSAELNLEQSKHEGLDAIENAVENLDANSDKQRLMEMYNNVFCPPMKFEFQPHMGDMESQLCAQQPVQSELVQRCQQLQSRLSTLKIENEEVKKTMEATLQTIQDIVTIEDFDVSDCFQYSNSMESVKSTVSETFMSKPSIAKRRANQQETEQFYFTKMKEYLEGRNLITKLQAKHDLLQKTLGESDGRRSSTVRKQDSSQAIPLVVESCIRFISRHGLQHEGIFRVSGSQVEVNDIKNAFERGEDPLAGDQNDHDMDSIAGVLKLYFRGLEHPLFPKDIFHDLIACVTMDNLQERALHIRKVLLNLPKTTLIVMRYLFAFLNHLSQFSEENMMDPYNLAICFGPTLMSVPEGHDQVSCQAHVNELIKTIIIQHENIFPGPRELEGPVYSRGGNTEDYCESPHGERASTEDSVQDVTAEHHTSDDECEPIEAIAKFDYIGRTARELSFKKGASLLLYQRASDDWWEGRHNGIDGLIPHQYIVVQDTEDGASERSSPKSEIEINSEPPEEKVTARAGASCPTGGHVADIYLKLVSHSVLNDIASAHHLPLPVTFFVSPALLTLGY</sequence>
<evidence type="ECO:0000256" key="22">
    <source>
        <dbReference type="PROSITE-ProRule" id="PRU01077"/>
    </source>
</evidence>
<comment type="subcellular location">
    <subcellularLocation>
        <location evidence="5">Cell projection</location>
        <location evidence="5">Dendritic spine</location>
    </subcellularLocation>
    <subcellularLocation>
        <location evidence="3">Cell projection</location>
        <location evidence="3">Lamellipodium</location>
    </subcellularLocation>
    <subcellularLocation>
        <location evidence="4">Cytoplasm</location>
        <location evidence="4">Cytosol</location>
    </subcellularLocation>
    <subcellularLocation>
        <location evidence="2">Cytoplasmic vesicle</location>
        <location evidence="2">Phagosome</location>
    </subcellularLocation>
    <subcellularLocation>
        <location evidence="1">Nucleus</location>
    </subcellularLocation>
    <subcellularLocation>
        <location evidence="18">Postsynaptic cell membrane</location>
    </subcellularLocation>
    <subcellularLocation>
        <location evidence="19">Postsynaptic density</location>
    </subcellularLocation>
</comment>
<dbReference type="SMART" id="SM00055">
    <property type="entry name" value="FCH"/>
    <property type="match status" value="1"/>
</dbReference>
<feature type="domain" description="Rho-GAP" evidence="26">
    <location>
        <begin position="483"/>
        <end position="673"/>
    </location>
</feature>
<feature type="coiled-coil region" evidence="23">
    <location>
        <begin position="363"/>
        <end position="397"/>
    </location>
</feature>
<evidence type="ECO:0000259" key="27">
    <source>
        <dbReference type="PROSITE" id="PS51741"/>
    </source>
</evidence>
<dbReference type="Gene3D" id="1.10.555.10">
    <property type="entry name" value="Rho GTPase activation protein"/>
    <property type="match status" value="1"/>
</dbReference>
<dbReference type="PROSITE" id="PS51741">
    <property type="entry name" value="F_BAR"/>
    <property type="match status" value="1"/>
</dbReference>
<dbReference type="GO" id="GO:0043197">
    <property type="term" value="C:dendritic spine"/>
    <property type="evidence" value="ECO:0007669"/>
    <property type="project" value="UniProtKB-SubCell"/>
</dbReference>
<dbReference type="FunFam" id="1.10.555.10:FF:000010">
    <property type="entry name" value="SLIT-ROBO Rho GTPase-activating protein 1 isoform 2"/>
    <property type="match status" value="1"/>
</dbReference>
<dbReference type="InterPro" id="IPR000198">
    <property type="entry name" value="RhoGAP_dom"/>
</dbReference>
<evidence type="ECO:0000313" key="28">
    <source>
        <dbReference type="Ensembl" id="ENSACOP00000007905.1"/>
    </source>
</evidence>
<dbReference type="PROSITE" id="PS50238">
    <property type="entry name" value="RHOGAP"/>
    <property type="match status" value="1"/>
</dbReference>
<dbReference type="GO" id="GO:0014069">
    <property type="term" value="C:postsynaptic density"/>
    <property type="evidence" value="ECO:0007669"/>
    <property type="project" value="UniProtKB-SubCell"/>
</dbReference>
<evidence type="ECO:0000256" key="23">
    <source>
        <dbReference type="SAM" id="Coils"/>
    </source>
</evidence>
<evidence type="ECO:0000256" key="4">
    <source>
        <dbReference type="ARBA" id="ARBA00004514"/>
    </source>
</evidence>
<protein>
    <recommendedName>
        <fullName evidence="20">SLIT-ROBO Rho GTPase-activating protein 2</fullName>
    </recommendedName>
</protein>
<evidence type="ECO:0000256" key="2">
    <source>
        <dbReference type="ARBA" id="ARBA00004262"/>
    </source>
</evidence>
<dbReference type="SMART" id="SM00326">
    <property type="entry name" value="SH3"/>
    <property type="match status" value="1"/>
</dbReference>
<evidence type="ECO:0000256" key="21">
    <source>
        <dbReference type="PROSITE-ProRule" id="PRU00192"/>
    </source>
</evidence>
<dbReference type="GO" id="GO:0007165">
    <property type="term" value="P:signal transduction"/>
    <property type="evidence" value="ECO:0007669"/>
    <property type="project" value="InterPro"/>
</dbReference>
<feature type="compositionally biased region" description="Basic and acidic residues" evidence="24">
    <location>
        <begin position="181"/>
        <end position="203"/>
    </location>
</feature>
<dbReference type="InterPro" id="IPR051627">
    <property type="entry name" value="SLIT-ROBO_RhoGAP"/>
</dbReference>
<dbReference type="GO" id="GO:0005634">
    <property type="term" value="C:nucleus"/>
    <property type="evidence" value="ECO:0007669"/>
    <property type="project" value="UniProtKB-SubCell"/>
</dbReference>
<dbReference type="SMART" id="SM00324">
    <property type="entry name" value="RhoGAP"/>
    <property type="match status" value="1"/>
</dbReference>
<dbReference type="Proteomes" id="UP000694522">
    <property type="component" value="Unplaced"/>
</dbReference>
<dbReference type="FunFam" id="1.20.1270.60:FF:000006">
    <property type="entry name" value="SLIT-ROBO Rho GTPase-activating protein 1 isoform 2"/>
    <property type="match status" value="1"/>
</dbReference>
<feature type="region of interest" description="Disordered" evidence="24">
    <location>
        <begin position="687"/>
        <end position="707"/>
    </location>
</feature>
<dbReference type="GO" id="GO:0030027">
    <property type="term" value="C:lamellipodium"/>
    <property type="evidence" value="ECO:0007669"/>
    <property type="project" value="UniProtKB-SubCell"/>
</dbReference>
<dbReference type="SUPFAM" id="SSF103657">
    <property type="entry name" value="BAR/IMD domain-like"/>
    <property type="match status" value="1"/>
</dbReference>
<evidence type="ECO:0000256" key="12">
    <source>
        <dbReference type="ARBA" id="ARBA00023054"/>
    </source>
</evidence>
<keyword evidence="15" id="KW-0628">Postsynaptic cell membrane</keyword>
<dbReference type="Pfam" id="PF00018">
    <property type="entry name" value="SH3_1"/>
    <property type="match status" value="1"/>
</dbReference>
<feature type="region of interest" description="Disordered" evidence="24">
    <location>
        <begin position="782"/>
        <end position="813"/>
    </location>
</feature>
<dbReference type="InterPro" id="IPR001060">
    <property type="entry name" value="FCH_dom"/>
</dbReference>
<keyword evidence="14" id="KW-0539">Nucleus</keyword>
<dbReference type="SUPFAM" id="SSF48350">
    <property type="entry name" value="GTPase activation domain, GAP"/>
    <property type="match status" value="1"/>
</dbReference>
<keyword evidence="17" id="KW-0968">Cytoplasmic vesicle</keyword>
<proteinExistence type="predicted"/>
<evidence type="ECO:0000256" key="14">
    <source>
        <dbReference type="ARBA" id="ARBA00023242"/>
    </source>
</evidence>
<keyword evidence="8" id="KW-1003">Cell membrane</keyword>
<name>A0A8B9FHM9_9PSIT</name>
<dbReference type="PROSITE" id="PS50002">
    <property type="entry name" value="SH3"/>
    <property type="match status" value="1"/>
</dbReference>
<evidence type="ECO:0000256" key="11">
    <source>
        <dbReference type="ARBA" id="ARBA00023018"/>
    </source>
</evidence>
<reference evidence="28" key="2">
    <citation type="submission" date="2025-09" db="UniProtKB">
        <authorList>
            <consortium name="Ensembl"/>
        </authorList>
    </citation>
    <scope>IDENTIFICATION</scope>
</reference>
<dbReference type="InterPro" id="IPR036028">
    <property type="entry name" value="SH3-like_dom_sf"/>
</dbReference>
<feature type="domain" description="F-BAR" evidence="27">
    <location>
        <begin position="19"/>
        <end position="325"/>
    </location>
</feature>
<dbReference type="Pfam" id="PF00611">
    <property type="entry name" value="FCH"/>
    <property type="match status" value="1"/>
</dbReference>
<dbReference type="GO" id="GO:0045211">
    <property type="term" value="C:postsynaptic membrane"/>
    <property type="evidence" value="ECO:0007669"/>
    <property type="project" value="UniProtKB-SubCell"/>
</dbReference>
<dbReference type="CDD" id="cd04383">
    <property type="entry name" value="RhoGAP_srGAP"/>
    <property type="match status" value="1"/>
</dbReference>
<evidence type="ECO:0000256" key="8">
    <source>
        <dbReference type="ARBA" id="ARBA00022475"/>
    </source>
</evidence>
<evidence type="ECO:0000256" key="24">
    <source>
        <dbReference type="SAM" id="MobiDB-lite"/>
    </source>
</evidence>
<keyword evidence="6 21" id="KW-0728">SH3 domain</keyword>
<evidence type="ECO:0000256" key="13">
    <source>
        <dbReference type="ARBA" id="ARBA00023136"/>
    </source>
</evidence>
<dbReference type="FunFam" id="2.30.30.40:FF:000266">
    <property type="entry name" value="SLIT-ROBO Rho GTPase-activating protein 2"/>
    <property type="match status" value="1"/>
</dbReference>
<keyword evidence="12 22" id="KW-0175">Coiled coil</keyword>
<dbReference type="InterPro" id="IPR008936">
    <property type="entry name" value="Rho_GTPase_activation_prot"/>
</dbReference>
<keyword evidence="7" id="KW-0343">GTPase activation</keyword>
<feature type="compositionally biased region" description="Polar residues" evidence="24">
    <location>
        <begin position="204"/>
        <end position="213"/>
    </location>
</feature>
<dbReference type="GO" id="GO:0007399">
    <property type="term" value="P:nervous system development"/>
    <property type="evidence" value="ECO:0007669"/>
    <property type="project" value="UniProtKB-KW"/>
</dbReference>
<dbReference type="CDD" id="cd11955">
    <property type="entry name" value="SH3_srGAP1-3"/>
    <property type="match status" value="1"/>
</dbReference>
<dbReference type="Ensembl" id="ENSACOT00000008185.1">
    <property type="protein sequence ID" value="ENSACOP00000007905.1"/>
    <property type="gene ID" value="ENSACOG00000005210.1"/>
</dbReference>
<keyword evidence="10" id="KW-0524">Neurogenesis</keyword>
<accession>A0A8B9FHM9</accession>
<evidence type="ECO:0000256" key="9">
    <source>
        <dbReference type="ARBA" id="ARBA00022490"/>
    </source>
</evidence>
<evidence type="ECO:0000259" key="26">
    <source>
        <dbReference type="PROSITE" id="PS50238"/>
    </source>
</evidence>
<feature type="compositionally biased region" description="Basic and acidic residues" evidence="24">
    <location>
        <begin position="785"/>
        <end position="795"/>
    </location>
</feature>
<dbReference type="InterPro" id="IPR031160">
    <property type="entry name" value="F_BAR_dom"/>
</dbReference>